<feature type="transmembrane region" description="Helical" evidence="2">
    <location>
        <begin position="874"/>
        <end position="895"/>
    </location>
</feature>
<feature type="transmembrane region" description="Helical" evidence="2">
    <location>
        <begin position="1088"/>
        <end position="1112"/>
    </location>
</feature>
<feature type="transmembrane region" description="Helical" evidence="2">
    <location>
        <begin position="1056"/>
        <end position="1076"/>
    </location>
</feature>
<dbReference type="Gramene" id="HORVU.MOREX.r3.4HG0417720.1">
    <property type="protein sequence ID" value="HORVU.MOREX.r3.4HG0417720.1"/>
    <property type="gene ID" value="HORVU.MOREX.r3.4HG0417720"/>
</dbReference>
<dbReference type="Gramene" id="HORVU.MOREX.r2.4HG0348230.1">
    <property type="protein sequence ID" value="HORVU.MOREX.r2.4HG0348230.1"/>
    <property type="gene ID" value="HORVU.MOREX.r2.4HG0348230"/>
</dbReference>
<feature type="domain" description="PGG" evidence="3">
    <location>
        <begin position="262"/>
        <end position="374"/>
    </location>
</feature>
<keyword evidence="2" id="KW-0472">Membrane</keyword>
<evidence type="ECO:0000256" key="1">
    <source>
        <dbReference type="SAM" id="MobiDB-lite"/>
    </source>
</evidence>
<feature type="transmembrane region" description="Helical" evidence="2">
    <location>
        <begin position="144"/>
        <end position="164"/>
    </location>
</feature>
<evidence type="ECO:0000313" key="4">
    <source>
        <dbReference type="EnsemblPlants" id="HORVU.MOREX.r3.4HG0417720.1"/>
    </source>
</evidence>
<feature type="compositionally biased region" description="Polar residues" evidence="1">
    <location>
        <begin position="715"/>
        <end position="725"/>
    </location>
</feature>
<dbReference type="PANTHER" id="PTHR24177">
    <property type="entry name" value="CASKIN"/>
    <property type="match status" value="1"/>
</dbReference>
<feature type="transmembrane region" description="Helical" evidence="2">
    <location>
        <begin position="469"/>
        <end position="486"/>
    </location>
</feature>
<feature type="transmembrane region" description="Helical" evidence="2">
    <location>
        <begin position="201"/>
        <end position="224"/>
    </location>
</feature>
<reference evidence="4" key="3">
    <citation type="submission" date="2022-01" db="UniProtKB">
        <authorList>
            <consortium name="EnsemblPlants"/>
        </authorList>
    </citation>
    <scope>IDENTIFICATION</scope>
    <source>
        <strain evidence="4">subsp. vulgare</strain>
    </source>
</reference>
<feature type="transmembrane region" description="Helical" evidence="2">
    <location>
        <begin position="811"/>
        <end position="832"/>
    </location>
</feature>
<feature type="transmembrane region" description="Helical" evidence="2">
    <location>
        <begin position="270"/>
        <end position="288"/>
    </location>
</feature>
<sequence>MGIILLLRPVLETAGRTGPDHYIIGVLLRVYMLLRLWAGVRYTAPDRPGIMAMEPTEDIEFLWKWRKYLLLLATLVASVTYGAGLNPPGGVWSDDQKGGSSSNARQHRVEPPAPLLPAAPAPAVYPFRVGDPVLVSTYSRRYTAFFYCNAAAFVASLVTIMFLLDRRISGNRVGLTVLRSAMLLDLLALMAAFAAGSCRSISGSIYVSALFVVVFAYVALHLVVASASSRSCLGLFACGETSCLVLFRRKAPAAGADAEEDKYVKERRKFLLLLATFATPLTYAAGLTPPGGFWSKNRDEHRAGAPLLHDGRYKIRYHAFFYANANSFVASLAIIMLLMSRTLSGRLARSNALLVCVLVELLGLMAAYAAGSCRWLTTTVYIVCLVGVVFLYIVLQVVIAGYTMGTFKQWGQAICRLLTCANLQDPKESKPATLSDTQPGNANAPQKDVASRINNDNGQEDKVEESRSLVLLLATLAATVTYQAGLSPPGGVWPAGDPPRTAGDPVLHIMHRKRYLAFYHCNTAAFVASVVVIIIVQSKQLTAVGRAALKTAMILDLFGLMGAYVAGSCRDNTTTIYVSALAVAVFAYAVAKVMAYTAQGKHSWATRKARGARDKLARLLHLTSDAASSSQHRQQGEAQGWEQVPAAGVGHLRGESSGKGGEEAQPQRHQDVAGSKVPGASGHNRGQGMESSWLARWAQSMCDKLARFLHLTSDKTPQQEAQGSPSGILPYDQHQNQPSSESERKRILVEEKKNFERKRKFLLQLAILAATVTYQTGLNPPGGFWTENNGDKLVTPGDPILLDHYGVRYQVFFYCNATGFMASVTVILLLMNQTLSKSGIRSKALHVCIMMGLLGLMGAYAAGSCRLLRTSIYVFALVAAVVAFLVLEILFYVYANRRNLSQQPWVPQWLQTLLKPLSSAPMRSADEDEDTEVLASGSERLQQQQRRRRKNYTKRKSLMLLGILAASVTYQAGLAPPGGTWGDDDVPSPSPSQSQLLPPSPSGAYLPHAGNPILLNTNPERYQAFYYCNATSFVASIVVILLVLQHTVKEKKHSAPLWAMQTAVVLDLFGLLGAYAAGSCRDWETSAYVIALVALVVVFITIYVLVSLALLAKAKELKVWKFFSGKKAKVLKYFG</sequence>
<reference evidence="5" key="1">
    <citation type="journal article" date="2012" name="Nature">
        <title>A physical, genetic and functional sequence assembly of the barley genome.</title>
        <authorList>
            <consortium name="The International Barley Genome Sequencing Consortium"/>
            <person name="Mayer K.F."/>
            <person name="Waugh R."/>
            <person name="Brown J.W."/>
            <person name="Schulman A."/>
            <person name="Langridge P."/>
            <person name="Platzer M."/>
            <person name="Fincher G.B."/>
            <person name="Muehlbauer G.J."/>
            <person name="Sato K."/>
            <person name="Close T.J."/>
            <person name="Wise R.P."/>
            <person name="Stein N."/>
        </authorList>
    </citation>
    <scope>NUCLEOTIDE SEQUENCE [LARGE SCALE GENOMIC DNA]</scope>
    <source>
        <strain evidence="5">cv. Morex</strain>
    </source>
</reference>
<dbReference type="PANTHER" id="PTHR24177:SF464">
    <property type="entry name" value="PGG DOMAIN-CONTAINING PROTEIN"/>
    <property type="match status" value="1"/>
</dbReference>
<feature type="transmembrane region" description="Helical" evidence="2">
    <location>
        <begin position="176"/>
        <end position="195"/>
    </location>
</feature>
<dbReference type="GO" id="GO:0016020">
    <property type="term" value="C:membrane"/>
    <property type="evidence" value="ECO:0000318"/>
    <property type="project" value="GO_Central"/>
</dbReference>
<feature type="region of interest" description="Disordered" evidence="1">
    <location>
        <begin position="429"/>
        <end position="462"/>
    </location>
</feature>
<evidence type="ECO:0000259" key="3">
    <source>
        <dbReference type="Pfam" id="PF13962"/>
    </source>
</evidence>
<feature type="transmembrane region" description="Helical" evidence="2">
    <location>
        <begin position="957"/>
        <end position="975"/>
    </location>
</feature>
<feature type="transmembrane region" description="Helical" evidence="2">
    <location>
        <begin position="548"/>
        <end position="566"/>
    </location>
</feature>
<evidence type="ECO:0000313" key="5">
    <source>
        <dbReference type="Proteomes" id="UP000011116"/>
    </source>
</evidence>
<accession>A0A8I6X6R1</accession>
<feature type="transmembrane region" description="Helical" evidence="2">
    <location>
        <begin position="380"/>
        <end position="402"/>
    </location>
</feature>
<protein>
    <recommendedName>
        <fullName evidence="3">PGG domain-containing protein</fullName>
    </recommendedName>
</protein>
<feature type="transmembrane region" description="Helical" evidence="2">
    <location>
        <begin position="761"/>
        <end position="778"/>
    </location>
</feature>
<feature type="transmembrane region" description="Helical" evidence="2">
    <location>
        <begin position="65"/>
        <end position="84"/>
    </location>
</feature>
<gene>
    <name evidence="4" type="primary">LOC123447587</name>
</gene>
<feature type="transmembrane region" description="Helical" evidence="2">
    <location>
        <begin position="844"/>
        <end position="862"/>
    </location>
</feature>
<keyword evidence="2" id="KW-0812">Transmembrane</keyword>
<feature type="region of interest" description="Disordered" evidence="1">
    <location>
        <begin position="650"/>
        <end position="690"/>
    </location>
</feature>
<feature type="compositionally biased region" description="Basic and acidic residues" evidence="1">
    <location>
        <begin position="652"/>
        <end position="671"/>
    </location>
</feature>
<dbReference type="EnsemblPlants" id="HORVU.MOREX.r3.4HG0417720.1">
    <property type="protein sequence ID" value="HORVU.MOREX.r3.4HG0417720.1"/>
    <property type="gene ID" value="HORVU.MOREX.r3.4HG0417720"/>
</dbReference>
<feature type="domain" description="PGG" evidence="3">
    <location>
        <begin position="753"/>
        <end position="866"/>
    </location>
</feature>
<feature type="transmembrane region" description="Helical" evidence="2">
    <location>
        <begin position="351"/>
        <end position="368"/>
    </location>
</feature>
<name>A0A8I6X6R1_HORVV</name>
<feature type="domain" description="PGG" evidence="3">
    <location>
        <begin position="61"/>
        <end position="100"/>
    </location>
</feature>
<feature type="region of interest" description="Disordered" evidence="1">
    <location>
        <begin position="979"/>
        <end position="1001"/>
    </location>
</feature>
<feature type="domain" description="PGG" evidence="3">
    <location>
        <begin position="953"/>
        <end position="1081"/>
    </location>
</feature>
<dbReference type="InterPro" id="IPR026961">
    <property type="entry name" value="PGG_dom"/>
</dbReference>
<feature type="transmembrane region" description="Helical" evidence="2">
    <location>
        <begin position="517"/>
        <end position="536"/>
    </location>
</feature>
<keyword evidence="5" id="KW-1185">Reference proteome</keyword>
<dbReference type="AlphaFoldDB" id="A0A8I6X6R1"/>
<dbReference type="Pfam" id="PF13962">
    <property type="entry name" value="PGG"/>
    <property type="match status" value="6"/>
</dbReference>
<proteinExistence type="predicted"/>
<dbReference type="Proteomes" id="UP000011116">
    <property type="component" value="Chromosome 4H"/>
</dbReference>
<feature type="domain" description="PGG" evidence="3">
    <location>
        <begin position="461"/>
        <end position="570"/>
    </location>
</feature>
<evidence type="ECO:0000256" key="2">
    <source>
        <dbReference type="SAM" id="Phobius"/>
    </source>
</evidence>
<keyword evidence="2" id="KW-1133">Transmembrane helix</keyword>
<feature type="transmembrane region" description="Helical" evidence="2">
    <location>
        <begin position="578"/>
        <end position="598"/>
    </location>
</feature>
<feature type="transmembrane region" description="Helical" evidence="2">
    <location>
        <begin position="319"/>
        <end position="339"/>
    </location>
</feature>
<feature type="region of interest" description="Disordered" evidence="1">
    <location>
        <begin position="921"/>
        <end position="951"/>
    </location>
</feature>
<feature type="transmembrane region" description="Helical" evidence="2">
    <location>
        <begin position="1024"/>
        <end position="1044"/>
    </location>
</feature>
<feature type="compositionally biased region" description="Polar residues" evidence="1">
    <location>
        <begin position="432"/>
        <end position="444"/>
    </location>
</feature>
<feature type="region of interest" description="Disordered" evidence="1">
    <location>
        <begin position="715"/>
        <end position="745"/>
    </location>
</feature>
<organism evidence="4 5">
    <name type="scientific">Hordeum vulgare subsp. vulgare</name>
    <name type="common">Domesticated barley</name>
    <dbReference type="NCBI Taxonomy" id="112509"/>
    <lineage>
        <taxon>Eukaryota</taxon>
        <taxon>Viridiplantae</taxon>
        <taxon>Streptophyta</taxon>
        <taxon>Embryophyta</taxon>
        <taxon>Tracheophyta</taxon>
        <taxon>Spermatophyta</taxon>
        <taxon>Magnoliopsida</taxon>
        <taxon>Liliopsida</taxon>
        <taxon>Poales</taxon>
        <taxon>Poaceae</taxon>
        <taxon>BOP clade</taxon>
        <taxon>Pooideae</taxon>
        <taxon>Triticodae</taxon>
        <taxon>Triticeae</taxon>
        <taxon>Hordeinae</taxon>
        <taxon>Hordeum</taxon>
    </lineage>
</organism>
<reference evidence="4" key="2">
    <citation type="submission" date="2020-10" db="EMBL/GenBank/DDBJ databases">
        <authorList>
            <person name="Scholz U."/>
            <person name="Mascher M."/>
            <person name="Fiebig A."/>
        </authorList>
    </citation>
    <scope>NUCLEOTIDE SEQUENCE [LARGE SCALE GENOMIC DNA]</scope>
    <source>
        <strain evidence="4">cv. Morex</strain>
    </source>
</reference>
<feature type="domain" description="PGG" evidence="3">
    <location>
        <begin position="129"/>
        <end position="199"/>
    </location>
</feature>